<name>A0A6N6WR43_ECOLX</name>
<dbReference type="InterPro" id="IPR008948">
    <property type="entry name" value="L-Aspartase-like"/>
</dbReference>
<dbReference type="RefSeq" id="WP_158117874.1">
    <property type="nucleotide sequence ID" value="NZ_WSGM01000759.1"/>
</dbReference>
<dbReference type="PANTHER" id="PTHR10362">
    <property type="entry name" value="HISTIDINE AMMONIA-LYASE"/>
    <property type="match status" value="1"/>
</dbReference>
<dbReference type="InterPro" id="IPR001106">
    <property type="entry name" value="Aromatic_Lyase"/>
</dbReference>
<feature type="non-terminal residue" evidence="1">
    <location>
        <position position="131"/>
    </location>
</feature>
<dbReference type="GO" id="GO:0004397">
    <property type="term" value="F:histidine ammonia-lyase activity"/>
    <property type="evidence" value="ECO:0007669"/>
    <property type="project" value="UniProtKB-EC"/>
</dbReference>
<proteinExistence type="predicted"/>
<dbReference type="EMBL" id="WSGM01000759">
    <property type="protein sequence ID" value="KAE9718060.1"/>
    <property type="molecule type" value="Genomic_DNA"/>
</dbReference>
<dbReference type="InterPro" id="IPR022313">
    <property type="entry name" value="Phe/His_NH3-lyase_AS"/>
</dbReference>
<dbReference type="EC" id="4.3.1.3" evidence="1"/>
<dbReference type="Gene3D" id="1.10.275.10">
    <property type="entry name" value="Fumarase/aspartase (N-terminal domain)"/>
    <property type="match status" value="1"/>
</dbReference>
<dbReference type="InterPro" id="IPR024083">
    <property type="entry name" value="Fumarase/histidase_N"/>
</dbReference>
<dbReference type="Proteomes" id="UP000437875">
    <property type="component" value="Unassembled WGS sequence"/>
</dbReference>
<accession>A0A6N6WR43</accession>
<organism evidence="1 2">
    <name type="scientific">Escherichia coli</name>
    <dbReference type="NCBI Taxonomy" id="562"/>
    <lineage>
        <taxon>Bacteria</taxon>
        <taxon>Pseudomonadati</taxon>
        <taxon>Pseudomonadota</taxon>
        <taxon>Gammaproteobacteria</taxon>
        <taxon>Enterobacterales</taxon>
        <taxon>Enterobacteriaceae</taxon>
        <taxon>Escherichia</taxon>
    </lineage>
</organism>
<sequence>VQAIVAKGDPAYGINTGFGLLAKTQIPTHELERLQRNLILSHAVGTGEDLSDNVARLVLLMKAASLARGYSGVRRVVIDTLLALLNAGIVPCIPSKGSVGASGDLAPLAHMTLALLGEGDVRVNGVRTPAR</sequence>
<dbReference type="SUPFAM" id="SSF48557">
    <property type="entry name" value="L-aspartase-like"/>
    <property type="match status" value="1"/>
</dbReference>
<evidence type="ECO:0000313" key="2">
    <source>
        <dbReference type="Proteomes" id="UP000437875"/>
    </source>
</evidence>
<gene>
    <name evidence="1" type="ORF">GP711_28895</name>
</gene>
<evidence type="ECO:0000313" key="1">
    <source>
        <dbReference type="EMBL" id="KAE9718060.1"/>
    </source>
</evidence>
<dbReference type="Pfam" id="PF00221">
    <property type="entry name" value="Lyase_aromatic"/>
    <property type="match status" value="1"/>
</dbReference>
<dbReference type="AlphaFoldDB" id="A0A6N6WR43"/>
<feature type="non-terminal residue" evidence="1">
    <location>
        <position position="1"/>
    </location>
</feature>
<comment type="caution">
    <text evidence="1">The sequence shown here is derived from an EMBL/GenBank/DDBJ whole genome shotgun (WGS) entry which is preliminary data.</text>
</comment>
<dbReference type="PROSITE" id="PS00488">
    <property type="entry name" value="PAL_HISTIDASE"/>
    <property type="match status" value="1"/>
</dbReference>
<protein>
    <submittedName>
        <fullName evidence="1">Histidine ammonia-lyase</fullName>
        <ecNumber evidence="1">4.3.1.3</ecNumber>
    </submittedName>
</protein>
<keyword evidence="1" id="KW-0456">Lyase</keyword>
<reference evidence="1 2" key="1">
    <citation type="submission" date="2019-10" db="EMBL/GenBank/DDBJ databases">
        <title>Antimicrobial-resistant enteric bacteria are widely distributed amongst people, animals and the environment in northern Tanzania.</title>
        <authorList>
            <person name="Subbiah M."/>
            <person name="Call D.R."/>
        </authorList>
    </citation>
    <scope>NUCLEOTIDE SEQUENCE [LARGE SCALE GENOMIC DNA]</scope>
    <source>
        <strain evidence="1 2">TzEc067</strain>
    </source>
</reference>